<proteinExistence type="inferred from homology"/>
<evidence type="ECO:0000256" key="4">
    <source>
        <dbReference type="ARBA" id="ARBA00022692"/>
    </source>
</evidence>
<evidence type="ECO:0000259" key="8">
    <source>
        <dbReference type="Pfam" id="PF01545"/>
    </source>
</evidence>
<feature type="domain" description="Cation efflux protein transmembrane" evidence="8">
    <location>
        <begin position="30"/>
        <end position="225"/>
    </location>
</feature>
<dbReference type="InterPro" id="IPR027469">
    <property type="entry name" value="Cation_efflux_TMD_sf"/>
</dbReference>
<evidence type="ECO:0000256" key="1">
    <source>
        <dbReference type="ARBA" id="ARBA00004141"/>
    </source>
</evidence>
<keyword evidence="5 7" id="KW-1133">Transmembrane helix</keyword>
<feature type="transmembrane region" description="Helical" evidence="7">
    <location>
        <begin position="27"/>
        <end position="53"/>
    </location>
</feature>
<dbReference type="Gene3D" id="3.30.70.1350">
    <property type="entry name" value="Cation efflux protein, cytoplasmic domain"/>
    <property type="match status" value="1"/>
</dbReference>
<evidence type="ECO:0000256" key="3">
    <source>
        <dbReference type="ARBA" id="ARBA00022448"/>
    </source>
</evidence>
<dbReference type="AlphaFoldDB" id="A0A926I316"/>
<feature type="transmembrane region" description="Helical" evidence="7">
    <location>
        <begin position="199"/>
        <end position="218"/>
    </location>
</feature>
<protein>
    <submittedName>
        <fullName evidence="10">Cation transporter</fullName>
    </submittedName>
</protein>
<keyword evidence="6 7" id="KW-0472">Membrane</keyword>
<name>A0A926I316_9FIRM</name>
<comment type="similarity">
    <text evidence="2">Belongs to the cation diffusion facilitator (CDF) transporter (TC 2.A.4) family.</text>
</comment>
<evidence type="ECO:0000256" key="2">
    <source>
        <dbReference type="ARBA" id="ARBA00008114"/>
    </source>
</evidence>
<evidence type="ECO:0000256" key="5">
    <source>
        <dbReference type="ARBA" id="ARBA00022989"/>
    </source>
</evidence>
<dbReference type="Proteomes" id="UP000657006">
    <property type="component" value="Unassembled WGS sequence"/>
</dbReference>
<feature type="transmembrane region" description="Helical" evidence="7">
    <location>
        <begin position="59"/>
        <end position="78"/>
    </location>
</feature>
<dbReference type="Pfam" id="PF01545">
    <property type="entry name" value="Cation_efflux"/>
    <property type="match status" value="1"/>
</dbReference>
<dbReference type="InterPro" id="IPR027470">
    <property type="entry name" value="Cation_efflux_CTD"/>
</dbReference>
<dbReference type="GO" id="GO:0008324">
    <property type="term" value="F:monoatomic cation transmembrane transporter activity"/>
    <property type="evidence" value="ECO:0007669"/>
    <property type="project" value="InterPro"/>
</dbReference>
<evidence type="ECO:0000256" key="7">
    <source>
        <dbReference type="SAM" id="Phobius"/>
    </source>
</evidence>
<dbReference type="SUPFAM" id="SSF161111">
    <property type="entry name" value="Cation efflux protein transmembrane domain-like"/>
    <property type="match status" value="1"/>
</dbReference>
<evidence type="ECO:0000259" key="9">
    <source>
        <dbReference type="Pfam" id="PF16916"/>
    </source>
</evidence>
<gene>
    <name evidence="10" type="ORF">H8730_16145</name>
</gene>
<sequence length="392" mass="43246">MIQKLISIFIRDTELHSKKSRQKIGLLSGWINVSLNLLLFIGKLLVGIISGSVAVTADAFNNLTDMGSALVTILGFKLSAKPADKKHPFGYGRIEYIAGVVVSVLILVVGFEFIKSSFDQILNPAESGIEFSIPMFIVLVLAIGVKLFMGYLNKGFGKAMGGSETLDATAFDSISDVATTSVALLSLMLSQFVSFPLDGYLGVVIAVVVLVGGVRVLLDTISPLLGTPPSEELVRRIKELVLDHEEIVGVHDLIVHNYGPNKILASLHAEVPANSNIIFAHEIIDQAEREISEKLGITVLIHLDPIVIDDKRVNEMREIAQECISQVDPRFTMHDFRMLDGKKQINLIFDVEVPYERCQTKAQIRAEIEELLRQRDARFHPIITIDQSYIGD</sequence>
<keyword evidence="4 7" id="KW-0812">Transmembrane</keyword>
<dbReference type="Gene3D" id="1.20.1510.10">
    <property type="entry name" value="Cation efflux protein transmembrane domain"/>
    <property type="match status" value="1"/>
</dbReference>
<dbReference type="InterPro" id="IPR050291">
    <property type="entry name" value="CDF_Transporter"/>
</dbReference>
<evidence type="ECO:0000313" key="10">
    <source>
        <dbReference type="EMBL" id="MBC8545073.1"/>
    </source>
</evidence>
<keyword evidence="11" id="KW-1185">Reference proteome</keyword>
<evidence type="ECO:0000313" key="11">
    <source>
        <dbReference type="Proteomes" id="UP000657006"/>
    </source>
</evidence>
<accession>A0A926I316</accession>
<comment type="caution">
    <text evidence="10">The sequence shown here is derived from an EMBL/GenBank/DDBJ whole genome shotgun (WGS) entry which is preliminary data.</text>
</comment>
<dbReference type="InterPro" id="IPR002524">
    <property type="entry name" value="Cation_efflux"/>
</dbReference>
<organism evidence="10 11">
    <name type="scientific">Bianquea renquensis</name>
    <dbReference type="NCBI Taxonomy" id="2763661"/>
    <lineage>
        <taxon>Bacteria</taxon>
        <taxon>Bacillati</taxon>
        <taxon>Bacillota</taxon>
        <taxon>Clostridia</taxon>
        <taxon>Eubacteriales</taxon>
        <taxon>Bianqueaceae</taxon>
        <taxon>Bianquea</taxon>
    </lineage>
</organism>
<dbReference type="RefSeq" id="WP_177719762.1">
    <property type="nucleotide sequence ID" value="NZ_JACRSQ010000044.1"/>
</dbReference>
<feature type="transmembrane region" description="Helical" evidence="7">
    <location>
        <begin position="131"/>
        <end position="152"/>
    </location>
</feature>
<feature type="domain" description="Cation efflux protein cytoplasmic" evidence="9">
    <location>
        <begin position="229"/>
        <end position="305"/>
    </location>
</feature>
<feature type="transmembrane region" description="Helical" evidence="7">
    <location>
        <begin position="90"/>
        <end position="111"/>
    </location>
</feature>
<reference evidence="10" key="1">
    <citation type="submission" date="2020-08" db="EMBL/GenBank/DDBJ databases">
        <title>Genome public.</title>
        <authorList>
            <person name="Liu C."/>
            <person name="Sun Q."/>
        </authorList>
    </citation>
    <scope>NUCLEOTIDE SEQUENCE</scope>
    <source>
        <strain evidence="10">NSJ-32</strain>
    </source>
</reference>
<evidence type="ECO:0000256" key="6">
    <source>
        <dbReference type="ARBA" id="ARBA00023136"/>
    </source>
</evidence>
<dbReference type="InterPro" id="IPR036837">
    <property type="entry name" value="Cation_efflux_CTD_sf"/>
</dbReference>
<dbReference type="NCBIfam" id="TIGR01297">
    <property type="entry name" value="CDF"/>
    <property type="match status" value="1"/>
</dbReference>
<dbReference type="Pfam" id="PF16916">
    <property type="entry name" value="ZT_dimer"/>
    <property type="match status" value="1"/>
</dbReference>
<dbReference type="EMBL" id="JACRSQ010000044">
    <property type="protein sequence ID" value="MBC8545073.1"/>
    <property type="molecule type" value="Genomic_DNA"/>
</dbReference>
<comment type="subcellular location">
    <subcellularLocation>
        <location evidence="1">Membrane</location>
        <topology evidence="1">Multi-pass membrane protein</topology>
    </subcellularLocation>
</comment>
<dbReference type="PANTHER" id="PTHR43840">
    <property type="entry name" value="MITOCHONDRIAL METAL TRANSPORTER 1-RELATED"/>
    <property type="match status" value="1"/>
</dbReference>
<dbReference type="PANTHER" id="PTHR43840:SF15">
    <property type="entry name" value="MITOCHONDRIAL METAL TRANSPORTER 1-RELATED"/>
    <property type="match status" value="1"/>
</dbReference>
<dbReference type="SUPFAM" id="SSF160240">
    <property type="entry name" value="Cation efflux protein cytoplasmic domain-like"/>
    <property type="match status" value="1"/>
</dbReference>
<dbReference type="GO" id="GO:0016020">
    <property type="term" value="C:membrane"/>
    <property type="evidence" value="ECO:0007669"/>
    <property type="project" value="UniProtKB-SubCell"/>
</dbReference>
<keyword evidence="3" id="KW-0813">Transport</keyword>
<dbReference type="InterPro" id="IPR058533">
    <property type="entry name" value="Cation_efflux_TM"/>
</dbReference>